<feature type="domain" description="VOC" evidence="1">
    <location>
        <begin position="3"/>
        <end position="117"/>
    </location>
</feature>
<dbReference type="InterPro" id="IPR029068">
    <property type="entry name" value="Glyas_Bleomycin-R_OHBP_Dase"/>
</dbReference>
<keyword evidence="3" id="KW-1185">Reference proteome</keyword>
<sequence>MAYLHHLTIVVPPGGTDAVVAFYAEVLGFARIPKKSKSEHVTGAWLQLTPTVQLHLSESDLPPHPSVHFALVVDDLAAVLDKLAARGACWHTQSDVLGSPRGFTIDPAGNRVELIQAADTLPAAAG</sequence>
<gene>
    <name evidence="2" type="ORF">JMJ54_06180</name>
</gene>
<reference evidence="2 3" key="1">
    <citation type="submission" date="2021-01" db="EMBL/GenBank/DDBJ databases">
        <title>Draft Genome Sequence and Polyhydroxyalkanoate Biosynthetic Potential of Jeongeupia naejangsanensis Type Strain DSM 24253.</title>
        <authorList>
            <person name="Turrini P."/>
            <person name="Artuso I."/>
            <person name="Lugli G.A."/>
            <person name="Frangipani E."/>
            <person name="Ventura M."/>
            <person name="Visca P."/>
        </authorList>
    </citation>
    <scope>NUCLEOTIDE SEQUENCE [LARGE SCALE GENOMIC DNA]</scope>
    <source>
        <strain evidence="2 3">DSM 24253</strain>
    </source>
</reference>
<dbReference type="Gene3D" id="3.10.180.10">
    <property type="entry name" value="2,3-Dihydroxybiphenyl 1,2-Dioxygenase, domain 1"/>
    <property type="match status" value="1"/>
</dbReference>
<dbReference type="InterPro" id="IPR037523">
    <property type="entry name" value="VOC_core"/>
</dbReference>
<dbReference type="Pfam" id="PF00903">
    <property type="entry name" value="Glyoxalase"/>
    <property type="match status" value="1"/>
</dbReference>
<dbReference type="EMBL" id="JAESND010000002">
    <property type="protein sequence ID" value="MBM3115409.1"/>
    <property type="molecule type" value="Genomic_DNA"/>
</dbReference>
<organism evidence="2 3">
    <name type="scientific">Jeongeupia naejangsanensis</name>
    <dbReference type="NCBI Taxonomy" id="613195"/>
    <lineage>
        <taxon>Bacteria</taxon>
        <taxon>Pseudomonadati</taxon>
        <taxon>Pseudomonadota</taxon>
        <taxon>Betaproteobacteria</taxon>
        <taxon>Neisseriales</taxon>
        <taxon>Chitinibacteraceae</taxon>
        <taxon>Jeongeupia</taxon>
    </lineage>
</organism>
<evidence type="ECO:0000313" key="2">
    <source>
        <dbReference type="EMBL" id="MBM3115409.1"/>
    </source>
</evidence>
<dbReference type="InterPro" id="IPR004360">
    <property type="entry name" value="Glyas_Fos-R_dOase_dom"/>
</dbReference>
<name>A0ABS2BIH8_9NEIS</name>
<evidence type="ECO:0000313" key="3">
    <source>
        <dbReference type="Proteomes" id="UP000809431"/>
    </source>
</evidence>
<dbReference type="SUPFAM" id="SSF54593">
    <property type="entry name" value="Glyoxalase/Bleomycin resistance protein/Dihydroxybiphenyl dioxygenase"/>
    <property type="match status" value="1"/>
</dbReference>
<dbReference type="PROSITE" id="PS51819">
    <property type="entry name" value="VOC"/>
    <property type="match status" value="1"/>
</dbReference>
<dbReference type="Proteomes" id="UP000809431">
    <property type="component" value="Unassembled WGS sequence"/>
</dbReference>
<evidence type="ECO:0000259" key="1">
    <source>
        <dbReference type="PROSITE" id="PS51819"/>
    </source>
</evidence>
<accession>A0ABS2BIH8</accession>
<comment type="caution">
    <text evidence="2">The sequence shown here is derived from an EMBL/GenBank/DDBJ whole genome shotgun (WGS) entry which is preliminary data.</text>
</comment>
<protein>
    <submittedName>
        <fullName evidence="2">VOC family protein</fullName>
    </submittedName>
</protein>
<dbReference type="RefSeq" id="WP_203537077.1">
    <property type="nucleotide sequence ID" value="NZ_JAESND010000002.1"/>
</dbReference>
<proteinExistence type="predicted"/>